<evidence type="ECO:0000256" key="2">
    <source>
        <dbReference type="ARBA" id="ARBA00023015"/>
    </source>
</evidence>
<dbReference type="CDD" id="cd06171">
    <property type="entry name" value="Sigma70_r4"/>
    <property type="match status" value="1"/>
</dbReference>
<protein>
    <submittedName>
        <fullName evidence="8">Unannotated protein</fullName>
    </submittedName>
</protein>
<keyword evidence="3" id="KW-0731">Sigma factor</keyword>
<evidence type="ECO:0000259" key="6">
    <source>
        <dbReference type="Pfam" id="PF04542"/>
    </source>
</evidence>
<dbReference type="Pfam" id="PF08281">
    <property type="entry name" value="Sigma70_r4_2"/>
    <property type="match status" value="1"/>
</dbReference>
<comment type="similarity">
    <text evidence="1">Belongs to the sigma-70 factor family. ECF subfamily.</text>
</comment>
<accession>A0A6J6E6B6</accession>
<dbReference type="InterPro" id="IPR036388">
    <property type="entry name" value="WH-like_DNA-bd_sf"/>
</dbReference>
<evidence type="ECO:0000256" key="5">
    <source>
        <dbReference type="ARBA" id="ARBA00023163"/>
    </source>
</evidence>
<evidence type="ECO:0000256" key="3">
    <source>
        <dbReference type="ARBA" id="ARBA00023082"/>
    </source>
</evidence>
<dbReference type="InterPro" id="IPR007627">
    <property type="entry name" value="RNA_pol_sigma70_r2"/>
</dbReference>
<keyword evidence="2" id="KW-0805">Transcription regulation</keyword>
<dbReference type="NCBIfam" id="TIGR02937">
    <property type="entry name" value="sigma70-ECF"/>
    <property type="match status" value="1"/>
</dbReference>
<dbReference type="GO" id="GO:0016987">
    <property type="term" value="F:sigma factor activity"/>
    <property type="evidence" value="ECO:0007669"/>
    <property type="project" value="UniProtKB-KW"/>
</dbReference>
<dbReference type="SUPFAM" id="SSF88659">
    <property type="entry name" value="Sigma3 and sigma4 domains of RNA polymerase sigma factors"/>
    <property type="match status" value="1"/>
</dbReference>
<dbReference type="PANTHER" id="PTHR43133:SF8">
    <property type="entry name" value="RNA POLYMERASE SIGMA FACTOR HI_1459-RELATED"/>
    <property type="match status" value="1"/>
</dbReference>
<gene>
    <name evidence="8" type="ORF">UFOPK1493_02418</name>
</gene>
<evidence type="ECO:0000256" key="1">
    <source>
        <dbReference type="ARBA" id="ARBA00010641"/>
    </source>
</evidence>
<dbReference type="PANTHER" id="PTHR43133">
    <property type="entry name" value="RNA POLYMERASE ECF-TYPE SIGMA FACTO"/>
    <property type="match status" value="1"/>
</dbReference>
<feature type="domain" description="RNA polymerase sigma-70 region 2" evidence="6">
    <location>
        <begin position="23"/>
        <end position="89"/>
    </location>
</feature>
<reference evidence="8" key="1">
    <citation type="submission" date="2020-05" db="EMBL/GenBank/DDBJ databases">
        <authorList>
            <person name="Chiriac C."/>
            <person name="Salcher M."/>
            <person name="Ghai R."/>
            <person name="Kavagutti S V."/>
        </authorList>
    </citation>
    <scope>NUCLEOTIDE SEQUENCE</scope>
</reference>
<proteinExistence type="inferred from homology"/>
<evidence type="ECO:0000313" key="8">
    <source>
        <dbReference type="EMBL" id="CAB4571386.1"/>
    </source>
</evidence>
<dbReference type="Gene3D" id="1.10.10.10">
    <property type="entry name" value="Winged helix-like DNA-binding domain superfamily/Winged helix DNA-binding domain"/>
    <property type="match status" value="1"/>
</dbReference>
<dbReference type="Gene3D" id="1.10.1740.10">
    <property type="match status" value="1"/>
</dbReference>
<dbReference type="Pfam" id="PF04542">
    <property type="entry name" value="Sigma70_r2"/>
    <property type="match status" value="1"/>
</dbReference>
<dbReference type="GO" id="GO:0006352">
    <property type="term" value="P:DNA-templated transcription initiation"/>
    <property type="evidence" value="ECO:0007669"/>
    <property type="project" value="InterPro"/>
</dbReference>
<dbReference type="SUPFAM" id="SSF88946">
    <property type="entry name" value="Sigma2 domain of RNA polymerase sigma factors"/>
    <property type="match status" value="1"/>
</dbReference>
<sequence length="183" mass="20808">MADRITRGVPPTPAQVECVGRWFDEHVDAVHRYASRRLGEDLGRDVVSETFRVALARVAEFDETKGTEQAWLFGIATNIIRRHRRTEQRLLRNQIRTYLREPPPPDPITQVDDDVDAVTRWQRLALAVDELSDEDRDLLVLCAWEELTSVEVATALGIAPGTVRSRLHRIRSALAATERSHHG</sequence>
<name>A0A6J6E6B6_9ZZZZ</name>
<dbReference type="GO" id="GO:0003677">
    <property type="term" value="F:DNA binding"/>
    <property type="evidence" value="ECO:0007669"/>
    <property type="project" value="UniProtKB-KW"/>
</dbReference>
<evidence type="ECO:0000259" key="7">
    <source>
        <dbReference type="Pfam" id="PF08281"/>
    </source>
</evidence>
<dbReference type="InterPro" id="IPR013249">
    <property type="entry name" value="RNA_pol_sigma70_r4_t2"/>
</dbReference>
<dbReference type="InterPro" id="IPR013325">
    <property type="entry name" value="RNA_pol_sigma_r2"/>
</dbReference>
<dbReference type="EMBL" id="CAEZSR010000098">
    <property type="protein sequence ID" value="CAB4571386.1"/>
    <property type="molecule type" value="Genomic_DNA"/>
</dbReference>
<keyword evidence="4" id="KW-0238">DNA-binding</keyword>
<evidence type="ECO:0000256" key="4">
    <source>
        <dbReference type="ARBA" id="ARBA00023125"/>
    </source>
</evidence>
<organism evidence="8">
    <name type="scientific">freshwater metagenome</name>
    <dbReference type="NCBI Taxonomy" id="449393"/>
    <lineage>
        <taxon>unclassified sequences</taxon>
        <taxon>metagenomes</taxon>
        <taxon>ecological metagenomes</taxon>
    </lineage>
</organism>
<keyword evidence="5" id="KW-0804">Transcription</keyword>
<dbReference type="InterPro" id="IPR014284">
    <property type="entry name" value="RNA_pol_sigma-70_dom"/>
</dbReference>
<feature type="domain" description="RNA polymerase sigma factor 70 region 4 type 2" evidence="7">
    <location>
        <begin position="122"/>
        <end position="174"/>
    </location>
</feature>
<dbReference type="InterPro" id="IPR039425">
    <property type="entry name" value="RNA_pol_sigma-70-like"/>
</dbReference>
<dbReference type="AlphaFoldDB" id="A0A6J6E6B6"/>
<dbReference type="InterPro" id="IPR013324">
    <property type="entry name" value="RNA_pol_sigma_r3/r4-like"/>
</dbReference>